<sequence>MEYAIWTGSITNAAADAFFVIDFHGMVPRMIQLVTGFDGFLGTVMDT</sequence>
<reference evidence="1" key="1">
    <citation type="submission" date="2019-08" db="EMBL/GenBank/DDBJ databases">
        <authorList>
            <person name="Kucharzyk K."/>
            <person name="Murdoch R.W."/>
            <person name="Higgins S."/>
            <person name="Loffler F."/>
        </authorList>
    </citation>
    <scope>NUCLEOTIDE SEQUENCE</scope>
</reference>
<gene>
    <name evidence="1" type="ORF">SDC9_56524</name>
</gene>
<protein>
    <submittedName>
        <fullName evidence="1">Uncharacterized protein</fullName>
    </submittedName>
</protein>
<organism evidence="1">
    <name type="scientific">bioreactor metagenome</name>
    <dbReference type="NCBI Taxonomy" id="1076179"/>
    <lineage>
        <taxon>unclassified sequences</taxon>
        <taxon>metagenomes</taxon>
        <taxon>ecological metagenomes</taxon>
    </lineage>
</organism>
<dbReference type="EMBL" id="VSSQ01001663">
    <property type="protein sequence ID" value="MPM10197.1"/>
    <property type="molecule type" value="Genomic_DNA"/>
</dbReference>
<name>A0A644X2K8_9ZZZZ</name>
<comment type="caution">
    <text evidence="1">The sequence shown here is derived from an EMBL/GenBank/DDBJ whole genome shotgun (WGS) entry which is preliminary data.</text>
</comment>
<dbReference type="AlphaFoldDB" id="A0A644X2K8"/>
<evidence type="ECO:0000313" key="1">
    <source>
        <dbReference type="EMBL" id="MPM10197.1"/>
    </source>
</evidence>
<accession>A0A644X2K8</accession>
<proteinExistence type="predicted"/>